<dbReference type="Gene3D" id="3.40.630.30">
    <property type="match status" value="1"/>
</dbReference>
<evidence type="ECO:0000313" key="1">
    <source>
        <dbReference type="EMBL" id="QJA50923.1"/>
    </source>
</evidence>
<organism evidence="1">
    <name type="scientific">viral metagenome</name>
    <dbReference type="NCBI Taxonomy" id="1070528"/>
    <lineage>
        <taxon>unclassified sequences</taxon>
        <taxon>metagenomes</taxon>
        <taxon>organismal metagenomes</taxon>
    </lineage>
</organism>
<dbReference type="SUPFAM" id="SSF55729">
    <property type="entry name" value="Acyl-CoA N-acyltransferases (Nat)"/>
    <property type="match status" value="1"/>
</dbReference>
<keyword evidence="1" id="KW-0255">Endonuclease</keyword>
<dbReference type="CDD" id="cd22328">
    <property type="entry name" value="Hef-like"/>
    <property type="match status" value="1"/>
</dbReference>
<sequence>MGTRKSHEEVKISFENEGYILLTENYINNKQKLEYLCPKGHRYSITFHNWLRGNRCAVCAGLAKKTIEEVRNSFKEEGYTLLTNKYLNSKQKLEYICPEGHKHSIRWNSWQLGQRCGICFGTLPPSLEEIKKSFEEEGYKLLSTIYKNTKTKLEFICSQGHIHKIAWDSWQQGQRCGKCFGSEKYTYKKVKEDFEREGYTLLSKEYKNVFNKLEYICPQGHNYYTIFTRWIRGHRCPYCSGNGKPPMEEVRKSFESEGYILLTEVYKNNRQNLKFICPKGHEHFISYNNWLSGQRCGICYQNRINIPLIQEEIKKENYSLLSDVYKNAFDKLKFKCPEGHTFTMSWGNWQSGYRCKTCSIINRTLSFEFVKKSFEGYGYTLLSESYKDAFTYLKSLCPKEHIYYTKWNNWQQGCRCNICSKHASKGEQEISDFIKSLFPNSEQRVRNIIPPQELDILIPTKNLAIEYCGLYWHSENRGKDKNYHLNKLEQCQERGIKLITIFEDEWLYKKDIVLSRLKQILGCSDAKTFYARNCAIGEIDTKTKDIFLEGNHLQGKDSSSIRLGAFFDGELVSVMTFSKGNIAKGSSSKEGVYELSRFCSISDYRVVGIASKLLTYFIKGFKPKEVFSYADRRWSDGNLYKKLDFKLEHYTQPNYWYIQKDKRIHRFNFRKSELSKKLDNFDSTLTEWENMQNNGYDRIWDCGNIKFIRSA</sequence>
<dbReference type="EMBL" id="MT144225">
    <property type="protein sequence ID" value="QJA50923.1"/>
    <property type="molecule type" value="Genomic_DNA"/>
</dbReference>
<dbReference type="AlphaFoldDB" id="A0A6H1ZSL9"/>
<accession>A0A6H1ZSL9</accession>
<gene>
    <name evidence="1" type="ORF">TM448A01921_0005</name>
</gene>
<dbReference type="GO" id="GO:0004519">
    <property type="term" value="F:endonuclease activity"/>
    <property type="evidence" value="ECO:0007669"/>
    <property type="project" value="UniProtKB-KW"/>
</dbReference>
<proteinExistence type="predicted"/>
<dbReference type="Gene3D" id="3.40.960.10">
    <property type="entry name" value="VSR Endonuclease"/>
    <property type="match status" value="1"/>
</dbReference>
<reference evidence="1" key="1">
    <citation type="submission" date="2020-03" db="EMBL/GenBank/DDBJ databases">
        <title>The deep terrestrial virosphere.</title>
        <authorList>
            <person name="Holmfeldt K."/>
            <person name="Nilsson E."/>
            <person name="Simone D."/>
            <person name="Lopez-Fernandez M."/>
            <person name="Wu X."/>
            <person name="de Brujin I."/>
            <person name="Lundin D."/>
            <person name="Andersson A."/>
            <person name="Bertilsson S."/>
            <person name="Dopson M."/>
        </authorList>
    </citation>
    <scope>NUCLEOTIDE SEQUENCE</scope>
    <source>
        <strain evidence="1">TM448A01921</strain>
    </source>
</reference>
<name>A0A6H1ZSL9_9ZZZZ</name>
<keyword evidence="1" id="KW-0540">Nuclease</keyword>
<keyword evidence="1" id="KW-0378">Hydrolase</keyword>
<dbReference type="InterPro" id="IPR016181">
    <property type="entry name" value="Acyl_CoA_acyltransferase"/>
</dbReference>
<protein>
    <submittedName>
        <fullName evidence="1">Putative Hef-like homing endonuclease</fullName>
    </submittedName>
</protein>